<reference evidence="12 13" key="1">
    <citation type="journal article" date="2015" name="BMC Genomics">
        <title>Genome mining reveals unlocked bioactive potential of marine Gram-negative bacteria.</title>
        <authorList>
            <person name="Machado H."/>
            <person name="Sonnenschein E.C."/>
            <person name="Melchiorsen J."/>
            <person name="Gram L."/>
        </authorList>
    </citation>
    <scope>NUCLEOTIDE SEQUENCE [LARGE SCALE GENOMIC DNA]</scope>
    <source>
        <strain evidence="12 13">S3137</strain>
    </source>
</reference>
<keyword evidence="13" id="KW-1185">Reference proteome</keyword>
<evidence type="ECO:0000256" key="4">
    <source>
        <dbReference type="ARBA" id="ARBA00022692"/>
    </source>
</evidence>
<dbReference type="InterPro" id="IPR011919">
    <property type="entry name" value="Cell_div_ZipA"/>
</dbReference>
<evidence type="ECO:0000256" key="1">
    <source>
        <dbReference type="ARBA" id="ARBA00022475"/>
    </source>
</evidence>
<dbReference type="OrthoDB" id="7054914at2"/>
<keyword evidence="6 8" id="KW-0472">Membrane</keyword>
<evidence type="ECO:0000256" key="8">
    <source>
        <dbReference type="HAMAP-Rule" id="MF_00509"/>
    </source>
</evidence>
<dbReference type="GO" id="GO:0043093">
    <property type="term" value="P:FtsZ-dependent cytokinesis"/>
    <property type="evidence" value="ECO:0007669"/>
    <property type="project" value="UniProtKB-UniRule"/>
</dbReference>
<proteinExistence type="inferred from homology"/>
<dbReference type="PANTHER" id="PTHR38685">
    <property type="entry name" value="CELL DIVISION PROTEIN ZIPA"/>
    <property type="match status" value="1"/>
</dbReference>
<evidence type="ECO:0000313" key="12">
    <source>
        <dbReference type="EMBL" id="KJY98011.1"/>
    </source>
</evidence>
<dbReference type="SUPFAM" id="SSF64383">
    <property type="entry name" value="Cell-division protein ZipA, C-terminal domain"/>
    <property type="match status" value="1"/>
</dbReference>
<keyword evidence="3 8" id="KW-0132">Cell division</keyword>
<dbReference type="RefSeq" id="WP_045979723.1">
    <property type="nucleotide sequence ID" value="NZ_JXXY01000011.1"/>
</dbReference>
<evidence type="ECO:0000313" key="13">
    <source>
        <dbReference type="Proteomes" id="UP000033664"/>
    </source>
</evidence>
<keyword evidence="5 8" id="KW-1133">Transmembrane helix</keyword>
<feature type="region of interest" description="Disordered" evidence="10">
    <location>
        <begin position="36"/>
        <end position="90"/>
    </location>
</feature>
<feature type="compositionally biased region" description="Acidic residues" evidence="10">
    <location>
        <begin position="80"/>
        <end position="90"/>
    </location>
</feature>
<dbReference type="PATRIC" id="fig|151081.8.peg.2383"/>
<protein>
    <recommendedName>
        <fullName evidence="8 9">Cell division protein ZipA</fullName>
    </recommendedName>
</protein>
<comment type="caution">
    <text evidence="12">The sequence shown here is derived from an EMBL/GenBank/DDBJ whole genome shotgun (WGS) entry which is preliminary data.</text>
</comment>
<dbReference type="GO" id="GO:0005886">
    <property type="term" value="C:plasma membrane"/>
    <property type="evidence" value="ECO:0007669"/>
    <property type="project" value="UniProtKB-SubCell"/>
</dbReference>
<comment type="subunit">
    <text evidence="8">Interacts with FtsZ via their C-terminal domains.</text>
</comment>
<keyword evidence="7 8" id="KW-0131">Cell cycle</keyword>
<dbReference type="SMART" id="SM00771">
    <property type="entry name" value="ZipA_C"/>
    <property type="match status" value="1"/>
</dbReference>
<gene>
    <name evidence="8" type="primary">zipA</name>
    <name evidence="12" type="ORF">TW72_14245</name>
</gene>
<evidence type="ECO:0000256" key="5">
    <source>
        <dbReference type="ARBA" id="ARBA00022989"/>
    </source>
</evidence>
<dbReference type="Gene3D" id="3.30.1400.10">
    <property type="entry name" value="ZipA, C-terminal FtsZ-binding domain"/>
    <property type="match status" value="1"/>
</dbReference>
<dbReference type="EMBL" id="JXXZ01000011">
    <property type="protein sequence ID" value="KJY98011.1"/>
    <property type="molecule type" value="Genomic_DNA"/>
</dbReference>
<name>A0A0F4PMR9_9GAMM</name>
<dbReference type="Pfam" id="PF04354">
    <property type="entry name" value="ZipA_C"/>
    <property type="match status" value="1"/>
</dbReference>
<feature type="compositionally biased region" description="Basic and acidic residues" evidence="10">
    <location>
        <begin position="46"/>
        <end position="75"/>
    </location>
</feature>
<organism evidence="12 13">
    <name type="scientific">Pseudoalteromonas ruthenica</name>
    <dbReference type="NCBI Taxonomy" id="151081"/>
    <lineage>
        <taxon>Bacteria</taxon>
        <taxon>Pseudomonadati</taxon>
        <taxon>Pseudomonadota</taxon>
        <taxon>Gammaproteobacteria</taxon>
        <taxon>Alteromonadales</taxon>
        <taxon>Pseudoalteromonadaceae</taxon>
        <taxon>Pseudoalteromonas</taxon>
    </lineage>
</organism>
<dbReference type="GeneID" id="58229657"/>
<evidence type="ECO:0000256" key="10">
    <source>
        <dbReference type="SAM" id="MobiDB-lite"/>
    </source>
</evidence>
<dbReference type="eggNOG" id="COG3115">
    <property type="taxonomic scope" value="Bacteria"/>
</dbReference>
<comment type="function">
    <text evidence="8 9">Essential cell division protein that stabilizes the FtsZ protofilaments by cross-linking them and that serves as a cytoplasmic membrane anchor for the Z ring. Also required for the recruitment to the septal ring of downstream cell division proteins.</text>
</comment>
<accession>A0A0F4PMR9</accession>
<feature type="domain" description="ZipA C-terminal FtsZ-binding" evidence="11">
    <location>
        <begin position="112"/>
        <end position="242"/>
    </location>
</feature>
<evidence type="ECO:0000259" key="11">
    <source>
        <dbReference type="SMART" id="SM00771"/>
    </source>
</evidence>
<dbReference type="Proteomes" id="UP000033664">
    <property type="component" value="Unassembled WGS sequence"/>
</dbReference>
<dbReference type="PANTHER" id="PTHR38685:SF1">
    <property type="entry name" value="CELL DIVISION PROTEIN ZIPA"/>
    <property type="match status" value="1"/>
</dbReference>
<evidence type="ECO:0000256" key="3">
    <source>
        <dbReference type="ARBA" id="ARBA00022618"/>
    </source>
</evidence>
<evidence type="ECO:0000256" key="7">
    <source>
        <dbReference type="ARBA" id="ARBA00023306"/>
    </source>
</evidence>
<evidence type="ECO:0000256" key="6">
    <source>
        <dbReference type="ARBA" id="ARBA00023136"/>
    </source>
</evidence>
<dbReference type="HAMAP" id="MF_00509">
    <property type="entry name" value="ZipA"/>
    <property type="match status" value="1"/>
</dbReference>
<dbReference type="InterPro" id="IPR036765">
    <property type="entry name" value="ZipA_FtsZ-bd_C_sf"/>
</dbReference>
<comment type="subcellular location">
    <subcellularLocation>
        <location evidence="8">Cell inner membrane</location>
        <topology evidence="8">Single-pass type I membrane protein</topology>
    </subcellularLocation>
    <text evidence="8">Localizes to the Z ring in an FtsZ-dependent manner.</text>
</comment>
<dbReference type="AlphaFoldDB" id="A0A0F4PMR9"/>
<keyword evidence="2 8" id="KW-0997">Cell inner membrane</keyword>
<dbReference type="NCBIfam" id="TIGR02205">
    <property type="entry name" value="septum_zipA"/>
    <property type="match status" value="1"/>
</dbReference>
<comment type="similarity">
    <text evidence="8 9">Belongs to the ZipA family.</text>
</comment>
<evidence type="ECO:0000256" key="9">
    <source>
        <dbReference type="RuleBase" id="RU003612"/>
    </source>
</evidence>
<keyword evidence="1 8" id="KW-1003">Cell membrane</keyword>
<sequence>MAENLRWVLILISAVVIGGLLIHGLWSVRKRSQAVENKPAKAKPQPKAEPHEPHNTQDTVSRSEPEPTSVQHDEPSFGAIDDEPSIGEINIDDEPATAHEETEANSDSEQPAEDFVIIHVHMPEGLQMQGAKLLPLVLTLGFKYSDDGFFHRHEQASGQGPVLFRMVNMYNPGTFDVDNMEQFSTAGVSLFMTLPNDGEAMATFNMLHSAAKKVADEFGAELLDHNRQPLSVSTVREYVEKVREYA</sequence>
<keyword evidence="4 8" id="KW-0812">Transmembrane</keyword>
<dbReference type="GO" id="GO:0000917">
    <property type="term" value="P:division septum assembly"/>
    <property type="evidence" value="ECO:0007669"/>
    <property type="project" value="TreeGrafter"/>
</dbReference>
<feature type="transmembrane region" description="Helical" evidence="8">
    <location>
        <begin position="6"/>
        <end position="28"/>
    </location>
</feature>
<evidence type="ECO:0000256" key="2">
    <source>
        <dbReference type="ARBA" id="ARBA00022519"/>
    </source>
</evidence>
<dbReference type="GO" id="GO:0032153">
    <property type="term" value="C:cell division site"/>
    <property type="evidence" value="ECO:0007669"/>
    <property type="project" value="UniProtKB-UniRule"/>
</dbReference>
<dbReference type="InterPro" id="IPR007449">
    <property type="entry name" value="ZipA_FtsZ-bd_C"/>
</dbReference>